<evidence type="ECO:0000256" key="9">
    <source>
        <dbReference type="ARBA" id="ARBA00022776"/>
    </source>
</evidence>
<gene>
    <name evidence="21" type="ORF">TRICI_001307</name>
</gene>
<evidence type="ECO:0000256" key="13">
    <source>
        <dbReference type="ARBA" id="ARBA00023212"/>
    </source>
</evidence>
<evidence type="ECO:0000256" key="14">
    <source>
        <dbReference type="ARBA" id="ARBA00023242"/>
    </source>
</evidence>
<evidence type="ECO:0000256" key="10">
    <source>
        <dbReference type="ARBA" id="ARBA00022829"/>
    </source>
</evidence>
<dbReference type="OrthoDB" id="5599235at2759"/>
<feature type="coiled-coil region" evidence="19">
    <location>
        <begin position="44"/>
        <end position="78"/>
    </location>
</feature>
<keyword evidence="11" id="KW-0995">Kinetochore</keyword>
<keyword evidence="10" id="KW-0159">Chromosome partition</keyword>
<keyword evidence="22" id="KW-1185">Reference proteome</keyword>
<dbReference type="InterPro" id="IPR013960">
    <property type="entry name" value="DASH_Duo1"/>
</dbReference>
<name>A0A642V9U8_9ASCO</name>
<organism evidence="21 22">
    <name type="scientific">Trichomonascus ciferrii</name>
    <dbReference type="NCBI Taxonomy" id="44093"/>
    <lineage>
        <taxon>Eukaryota</taxon>
        <taxon>Fungi</taxon>
        <taxon>Dikarya</taxon>
        <taxon>Ascomycota</taxon>
        <taxon>Saccharomycotina</taxon>
        <taxon>Dipodascomycetes</taxon>
        <taxon>Dipodascales</taxon>
        <taxon>Trichomonascaceae</taxon>
        <taxon>Trichomonascus</taxon>
        <taxon>Trichomonascus ciferrii complex</taxon>
    </lineage>
</organism>
<reference evidence="21" key="1">
    <citation type="journal article" date="2019" name="G3 (Bethesda)">
        <title>Genome Assemblies of Two Rare Opportunistic Yeast Pathogens: Diutina rugosa (syn. Candida rugosa) and Trichomonascus ciferrii (syn. Candida ciferrii).</title>
        <authorList>
            <person name="Mixao V."/>
            <person name="Saus E."/>
            <person name="Hansen A.P."/>
            <person name="Lass-Florl C."/>
            <person name="Gabaldon T."/>
        </authorList>
    </citation>
    <scope>NUCLEOTIDE SEQUENCE</scope>
    <source>
        <strain evidence="21">CBS 4856</strain>
    </source>
</reference>
<feature type="compositionally biased region" description="Polar residues" evidence="20">
    <location>
        <begin position="197"/>
        <end position="213"/>
    </location>
</feature>
<evidence type="ECO:0000256" key="17">
    <source>
        <dbReference type="ARBA" id="ARBA00044152"/>
    </source>
</evidence>
<evidence type="ECO:0000256" key="5">
    <source>
        <dbReference type="ARBA" id="ARBA00022454"/>
    </source>
</evidence>
<comment type="similarity">
    <text evidence="4">Belongs to the DASH complex DUO1 family.</text>
</comment>
<evidence type="ECO:0000256" key="3">
    <source>
        <dbReference type="ARBA" id="ARBA00004629"/>
    </source>
</evidence>
<keyword evidence="16" id="KW-0137">Centromere</keyword>
<comment type="caution">
    <text evidence="21">The sequence shown here is derived from an EMBL/GenBank/DDBJ whole genome shotgun (WGS) entry which is preliminary data.</text>
</comment>
<evidence type="ECO:0000256" key="4">
    <source>
        <dbReference type="ARBA" id="ARBA00005366"/>
    </source>
</evidence>
<evidence type="ECO:0000256" key="7">
    <source>
        <dbReference type="ARBA" id="ARBA00022618"/>
    </source>
</evidence>
<keyword evidence="5" id="KW-0158">Chromosome</keyword>
<keyword evidence="9" id="KW-0498">Mitosis</keyword>
<evidence type="ECO:0000256" key="20">
    <source>
        <dbReference type="SAM" id="MobiDB-lite"/>
    </source>
</evidence>
<evidence type="ECO:0000256" key="2">
    <source>
        <dbReference type="ARBA" id="ARBA00004186"/>
    </source>
</evidence>
<keyword evidence="6" id="KW-0963">Cytoplasm</keyword>
<evidence type="ECO:0000256" key="15">
    <source>
        <dbReference type="ARBA" id="ARBA00023306"/>
    </source>
</evidence>
<evidence type="ECO:0000313" key="22">
    <source>
        <dbReference type="Proteomes" id="UP000761534"/>
    </source>
</evidence>
<dbReference type="GO" id="GO:0005874">
    <property type="term" value="C:microtubule"/>
    <property type="evidence" value="ECO:0007669"/>
    <property type="project" value="UniProtKB-KW"/>
</dbReference>
<evidence type="ECO:0000256" key="1">
    <source>
        <dbReference type="ARBA" id="ARBA00004123"/>
    </source>
</evidence>
<proteinExistence type="inferred from homology"/>
<dbReference type="GO" id="GO:0042729">
    <property type="term" value="C:DASH complex"/>
    <property type="evidence" value="ECO:0007669"/>
    <property type="project" value="InterPro"/>
</dbReference>
<dbReference type="Proteomes" id="UP000761534">
    <property type="component" value="Unassembled WGS sequence"/>
</dbReference>
<dbReference type="Pfam" id="PF08651">
    <property type="entry name" value="DASH_Duo1"/>
    <property type="match status" value="1"/>
</dbReference>
<dbReference type="GO" id="GO:0051301">
    <property type="term" value="P:cell division"/>
    <property type="evidence" value="ECO:0007669"/>
    <property type="project" value="UniProtKB-KW"/>
</dbReference>
<keyword evidence="14" id="KW-0539">Nucleus</keyword>
<dbReference type="GO" id="GO:0000278">
    <property type="term" value="P:mitotic cell cycle"/>
    <property type="evidence" value="ECO:0007669"/>
    <property type="project" value="InterPro"/>
</dbReference>
<keyword evidence="13" id="KW-0206">Cytoskeleton</keyword>
<feature type="compositionally biased region" description="Basic and acidic residues" evidence="20">
    <location>
        <begin position="124"/>
        <end position="158"/>
    </location>
</feature>
<dbReference type="AlphaFoldDB" id="A0A642V9U8"/>
<accession>A0A642V9U8</accession>
<dbReference type="EMBL" id="SWFS01000095">
    <property type="protein sequence ID" value="KAA8916553.1"/>
    <property type="molecule type" value="Genomic_DNA"/>
</dbReference>
<evidence type="ECO:0000256" key="6">
    <source>
        <dbReference type="ARBA" id="ARBA00022490"/>
    </source>
</evidence>
<dbReference type="GO" id="GO:0072686">
    <property type="term" value="C:mitotic spindle"/>
    <property type="evidence" value="ECO:0007669"/>
    <property type="project" value="InterPro"/>
</dbReference>
<protein>
    <recommendedName>
        <fullName evidence="17">DASH complex subunit DUO1</fullName>
    </recommendedName>
    <alternativeName>
        <fullName evidence="18">Outer kinetochore protein DUO1</fullName>
    </alternativeName>
</protein>
<keyword evidence="8" id="KW-0493">Microtubule</keyword>
<comment type="subcellular location">
    <subcellularLocation>
        <location evidence="3">Chromosome</location>
        <location evidence="3">Centromere</location>
        <location evidence="3">Kinetochore</location>
    </subcellularLocation>
    <subcellularLocation>
        <location evidence="2">Cytoplasm</location>
        <location evidence="2">Cytoskeleton</location>
        <location evidence="2">Spindle</location>
    </subcellularLocation>
    <subcellularLocation>
        <location evidence="1">Nucleus</location>
    </subcellularLocation>
</comment>
<dbReference type="GO" id="GO:0007059">
    <property type="term" value="P:chromosome segregation"/>
    <property type="evidence" value="ECO:0007669"/>
    <property type="project" value="UniProtKB-KW"/>
</dbReference>
<feature type="compositionally biased region" description="Low complexity" evidence="20">
    <location>
        <begin position="174"/>
        <end position="195"/>
    </location>
</feature>
<evidence type="ECO:0000256" key="18">
    <source>
        <dbReference type="ARBA" id="ARBA00044358"/>
    </source>
</evidence>
<keyword evidence="12 19" id="KW-0175">Coiled coil</keyword>
<dbReference type="PANTHER" id="PTHR28216:SF1">
    <property type="entry name" value="DASH COMPLEX SUBUNIT DUO1"/>
    <property type="match status" value="1"/>
</dbReference>
<evidence type="ECO:0000256" key="11">
    <source>
        <dbReference type="ARBA" id="ARBA00022838"/>
    </source>
</evidence>
<dbReference type="VEuPathDB" id="FungiDB:TRICI_001307"/>
<evidence type="ECO:0000256" key="12">
    <source>
        <dbReference type="ARBA" id="ARBA00023054"/>
    </source>
</evidence>
<evidence type="ECO:0000256" key="8">
    <source>
        <dbReference type="ARBA" id="ARBA00022701"/>
    </source>
</evidence>
<sequence length="213" mass="24506">MADINGLSSSLNSLKVHLAENNPSDQDITPEERQQTLEAELEQVRQTNDVMDGVNEAIEKAENDLDVVLNTVQNTDKLLDMWVKILSQTEHTQKLLFDSNWQGLTRDDELQAEREAALARKREQERILQEKRQQQDAIRRKKEEEMNERRRLKEETMQRRIYGKRGPPSSTTATRPQSRSVSNSSTTNASTSRIRPPTTTGIKRNVNGTRKRP</sequence>
<dbReference type="PANTHER" id="PTHR28216">
    <property type="entry name" value="DASH COMPLEX SUBUNIT DUO1"/>
    <property type="match status" value="1"/>
</dbReference>
<evidence type="ECO:0000256" key="19">
    <source>
        <dbReference type="SAM" id="Coils"/>
    </source>
</evidence>
<evidence type="ECO:0000256" key="16">
    <source>
        <dbReference type="ARBA" id="ARBA00023328"/>
    </source>
</evidence>
<feature type="region of interest" description="Disordered" evidence="20">
    <location>
        <begin position="124"/>
        <end position="213"/>
    </location>
</feature>
<keyword evidence="15" id="KW-0131">Cell cycle</keyword>
<evidence type="ECO:0000313" key="21">
    <source>
        <dbReference type="EMBL" id="KAA8916553.1"/>
    </source>
</evidence>
<keyword evidence="7" id="KW-0132">Cell division</keyword>